<evidence type="ECO:0000313" key="4">
    <source>
        <dbReference type="EMBL" id="GFZ27222.1"/>
    </source>
</evidence>
<dbReference type="AlphaFoldDB" id="A0A916QJZ9"/>
<organism evidence="4 5">
    <name type="scientific">Lactobacillus corticis</name>
    <dbReference type="NCBI Taxonomy" id="2201249"/>
    <lineage>
        <taxon>Bacteria</taxon>
        <taxon>Bacillati</taxon>
        <taxon>Bacillota</taxon>
        <taxon>Bacilli</taxon>
        <taxon>Lactobacillales</taxon>
        <taxon>Lactobacillaceae</taxon>
        <taxon>Lactobacillus</taxon>
    </lineage>
</organism>
<name>A0A916QJZ9_9LACO</name>
<dbReference type="EMBL" id="BMAY01000007">
    <property type="protein sequence ID" value="GFZ27222.1"/>
    <property type="molecule type" value="Genomic_DNA"/>
</dbReference>
<accession>A0A916QJZ9</accession>
<dbReference type="InterPro" id="IPR036388">
    <property type="entry name" value="WH-like_DNA-bd_sf"/>
</dbReference>
<evidence type="ECO:0000256" key="1">
    <source>
        <dbReference type="ARBA" id="ARBA00008720"/>
    </source>
</evidence>
<evidence type="ECO:0000313" key="5">
    <source>
        <dbReference type="Proteomes" id="UP000677218"/>
    </source>
</evidence>
<dbReference type="GO" id="GO:0003677">
    <property type="term" value="F:DNA binding"/>
    <property type="evidence" value="ECO:0007669"/>
    <property type="project" value="UniProtKB-KW"/>
</dbReference>
<reference evidence="4" key="1">
    <citation type="submission" date="2020-08" db="EMBL/GenBank/DDBJ databases">
        <title>Taxonomic study for Lactobacillus species isolated from hardwood bark.</title>
        <authorList>
            <person name="Tohno M."/>
            <person name="Tanizawa Y."/>
        </authorList>
    </citation>
    <scope>NUCLEOTIDE SEQUENCE</scope>
    <source>
        <strain evidence="4">B40</strain>
    </source>
</reference>
<comment type="similarity">
    <text evidence="1 3">Belongs to the UPF0122 family.</text>
</comment>
<comment type="caution">
    <text evidence="4">The sequence shown here is derived from an EMBL/GenBank/DDBJ whole genome shotgun (WGS) entry which is preliminary data.</text>
</comment>
<dbReference type="PANTHER" id="PTHR40083">
    <property type="entry name" value="UPF0122 PROTEIN CBO2450/CLC_2298"/>
    <property type="match status" value="1"/>
</dbReference>
<keyword evidence="5" id="KW-1185">Reference proteome</keyword>
<dbReference type="SUPFAM" id="SSF88659">
    <property type="entry name" value="Sigma3 and sigma4 domains of RNA polymerase sigma factors"/>
    <property type="match status" value="1"/>
</dbReference>
<keyword evidence="4" id="KW-0238">DNA-binding</keyword>
<dbReference type="InterPro" id="IPR013324">
    <property type="entry name" value="RNA_pol_sigma_r3/r4-like"/>
</dbReference>
<dbReference type="InterPro" id="IPR054831">
    <property type="entry name" value="UPF0122_fam_protein"/>
</dbReference>
<dbReference type="NCBIfam" id="NF045758">
    <property type="entry name" value="YlxM"/>
    <property type="match status" value="1"/>
</dbReference>
<evidence type="ECO:0000256" key="3">
    <source>
        <dbReference type="HAMAP-Rule" id="MF_00245"/>
    </source>
</evidence>
<comment type="function">
    <text evidence="2 3">Might take part in the signal recognition particle (SRP) pathway. This is inferred from the conservation of its genetic proximity to ftsY/ffh. May be a regulatory protein.</text>
</comment>
<gene>
    <name evidence="4" type="ORF">LCB40_11020</name>
</gene>
<proteinExistence type="inferred from homology"/>
<dbReference type="HAMAP" id="MF_00245">
    <property type="entry name" value="UPF0122"/>
    <property type="match status" value="1"/>
</dbReference>
<dbReference type="Gene3D" id="1.10.10.10">
    <property type="entry name" value="Winged helix-like DNA-binding domain superfamily/Winged helix DNA-binding domain"/>
    <property type="match status" value="1"/>
</dbReference>
<sequence length="113" mass="13288">MDELTKNERLGDLYAYYGPLLTKAQQDYFEDYYYNDLSLSEIATNHGVSRQAVYDNTKRTAKILEDYEAKLHFKRDLTHLDQLSHETEQLLTQDKKTAAVTKLHEMQKIIRGE</sequence>
<protein>
    <recommendedName>
        <fullName evidence="3">UPF0122 protein LCB40_11020</fullName>
    </recommendedName>
</protein>
<dbReference type="Pfam" id="PF04297">
    <property type="entry name" value="UPF0122"/>
    <property type="match status" value="1"/>
</dbReference>
<dbReference type="PANTHER" id="PTHR40083:SF1">
    <property type="entry name" value="UPF0122 PROTEIN YLXM"/>
    <property type="match status" value="1"/>
</dbReference>
<dbReference type="RefSeq" id="WP_212780917.1">
    <property type="nucleotide sequence ID" value="NZ_BMAY01000007.1"/>
</dbReference>
<dbReference type="Proteomes" id="UP000677218">
    <property type="component" value="Unassembled WGS sequence"/>
</dbReference>
<evidence type="ECO:0000256" key="2">
    <source>
        <dbReference type="ARBA" id="ARBA00024764"/>
    </source>
</evidence>
<dbReference type="InterPro" id="IPR007394">
    <property type="entry name" value="UPF0122"/>
</dbReference>